<dbReference type="Proteomes" id="UP001050808">
    <property type="component" value="Unassembled WGS sequence"/>
</dbReference>
<evidence type="ECO:0000256" key="1">
    <source>
        <dbReference type="SAM" id="MobiDB-lite"/>
    </source>
</evidence>
<evidence type="ECO:0000313" key="2">
    <source>
        <dbReference type="EMBL" id="GHI39453.1"/>
    </source>
</evidence>
<feature type="region of interest" description="Disordered" evidence="1">
    <location>
        <begin position="37"/>
        <end position="57"/>
    </location>
</feature>
<accession>A0ABQ3QQB5</accession>
<protein>
    <submittedName>
        <fullName evidence="2">Uncharacterized protein</fullName>
    </submittedName>
</protein>
<name>A0ABQ3QQB5_9ACTN</name>
<sequence length="75" mass="7711">MLTAVVSKGEAIPKPASCGVPRWPTIALSAIKKSGSATRAPKAGTARATISRSGRRRELRRSLSGVAGACFMGSI</sequence>
<comment type="caution">
    <text evidence="2">The sequence shown here is derived from an EMBL/GenBank/DDBJ whole genome shotgun (WGS) entry which is preliminary data.</text>
</comment>
<evidence type="ECO:0000313" key="3">
    <source>
        <dbReference type="Proteomes" id="UP001050808"/>
    </source>
</evidence>
<dbReference type="EMBL" id="BNDY01000012">
    <property type="protein sequence ID" value="GHI39453.1"/>
    <property type="molecule type" value="Genomic_DNA"/>
</dbReference>
<organism evidence="2 3">
    <name type="scientific">Streptomyces violascens</name>
    <dbReference type="NCBI Taxonomy" id="67381"/>
    <lineage>
        <taxon>Bacteria</taxon>
        <taxon>Bacillati</taxon>
        <taxon>Actinomycetota</taxon>
        <taxon>Actinomycetes</taxon>
        <taxon>Kitasatosporales</taxon>
        <taxon>Streptomycetaceae</taxon>
        <taxon>Streptomyces</taxon>
    </lineage>
</organism>
<reference evidence="2" key="1">
    <citation type="submission" date="2024-05" db="EMBL/GenBank/DDBJ databases">
        <title>Whole genome shotgun sequence of Streptomyces violascens NBRC 12920.</title>
        <authorList>
            <person name="Komaki H."/>
            <person name="Tamura T."/>
        </authorList>
    </citation>
    <scope>NUCLEOTIDE SEQUENCE</scope>
    <source>
        <strain evidence="2">NBRC 12920</strain>
    </source>
</reference>
<keyword evidence="3" id="KW-1185">Reference proteome</keyword>
<proteinExistence type="predicted"/>
<gene>
    <name evidence="2" type="ORF">Sviol_38610</name>
</gene>